<evidence type="ECO:0000256" key="12">
    <source>
        <dbReference type="PIRSR" id="PIRSR001492-3"/>
    </source>
</evidence>
<evidence type="ECO:0000259" key="13">
    <source>
        <dbReference type="Pfam" id="PF01676"/>
    </source>
</evidence>
<dbReference type="GO" id="GO:0006096">
    <property type="term" value="P:glycolytic process"/>
    <property type="evidence" value="ECO:0007669"/>
    <property type="project" value="UniProtKB-UniRule"/>
</dbReference>
<dbReference type="Pfam" id="PF01676">
    <property type="entry name" value="Metalloenzyme"/>
    <property type="match status" value="1"/>
</dbReference>
<feature type="binding site" evidence="9 12">
    <location>
        <position position="11"/>
    </location>
    <ligand>
        <name>Mn(2+)</name>
        <dbReference type="ChEBI" id="CHEBI:29035"/>
        <label>2</label>
    </ligand>
</feature>
<comment type="function">
    <text evidence="2 9">Catalyzes the interconversion of 2-phosphoglycerate and 3-phosphoglycerate.</text>
</comment>
<proteinExistence type="inferred from homology"/>
<dbReference type="Proteomes" id="UP000231157">
    <property type="component" value="Unassembled WGS sequence"/>
</dbReference>
<dbReference type="GO" id="GO:0005737">
    <property type="term" value="C:cytoplasm"/>
    <property type="evidence" value="ECO:0007669"/>
    <property type="project" value="InterPro"/>
</dbReference>
<evidence type="ECO:0000256" key="4">
    <source>
        <dbReference type="ARBA" id="ARBA00008819"/>
    </source>
</evidence>
<keyword evidence="8 9" id="KW-0413">Isomerase</keyword>
<dbReference type="GO" id="GO:0006007">
    <property type="term" value="P:glucose catabolic process"/>
    <property type="evidence" value="ECO:0007669"/>
    <property type="project" value="InterPro"/>
</dbReference>
<evidence type="ECO:0000256" key="10">
    <source>
        <dbReference type="NCBIfam" id="TIGR01307"/>
    </source>
</evidence>
<feature type="binding site" evidence="9 12">
    <location>
        <position position="395"/>
    </location>
    <ligand>
        <name>Mn(2+)</name>
        <dbReference type="ChEBI" id="CHEBI:29035"/>
        <label>1</label>
    </ligand>
</feature>
<feature type="binding site" evidence="9 12">
    <location>
        <position position="61"/>
    </location>
    <ligand>
        <name>Mn(2+)</name>
        <dbReference type="ChEBI" id="CHEBI:29035"/>
        <label>2</label>
    </ligand>
</feature>
<dbReference type="SUPFAM" id="SSF64158">
    <property type="entry name" value="2,3-Bisphosphoglycerate-independent phosphoglycerate mutase, substrate-binding domain"/>
    <property type="match status" value="1"/>
</dbReference>
<dbReference type="PIRSF" id="PIRSF001492">
    <property type="entry name" value="IPGAM"/>
    <property type="match status" value="1"/>
</dbReference>
<feature type="binding site" evidence="9 12">
    <location>
        <position position="437"/>
    </location>
    <ligand>
        <name>Mn(2+)</name>
        <dbReference type="ChEBI" id="CHEBI:29035"/>
        <label>2</label>
    </ligand>
</feature>
<dbReference type="InterPro" id="IPR005995">
    <property type="entry name" value="Pgm_bpd_ind"/>
</dbReference>
<evidence type="ECO:0000313" key="15">
    <source>
        <dbReference type="EMBL" id="PIR89018.1"/>
    </source>
</evidence>
<dbReference type="HAMAP" id="MF_01038">
    <property type="entry name" value="GpmI"/>
    <property type="match status" value="1"/>
</dbReference>
<comment type="pathway">
    <text evidence="3 9">Carbohydrate degradation; glycolysis; pyruvate from D-glyceraldehyde 3-phosphate: step 3/5.</text>
</comment>
<comment type="cofactor">
    <cofactor evidence="9">
        <name>Mn(2+)</name>
        <dbReference type="ChEBI" id="CHEBI:29035"/>
    </cofactor>
    <text evidence="9">Binds 2 manganese ions per subunit.</text>
</comment>
<evidence type="ECO:0000256" key="3">
    <source>
        <dbReference type="ARBA" id="ARBA00004798"/>
    </source>
</evidence>
<evidence type="ECO:0000256" key="7">
    <source>
        <dbReference type="ARBA" id="ARBA00023211"/>
    </source>
</evidence>
<evidence type="ECO:0000256" key="9">
    <source>
        <dbReference type="HAMAP-Rule" id="MF_01038"/>
    </source>
</evidence>
<feature type="binding site" evidence="9">
    <location>
        <position position="328"/>
    </location>
    <ligand>
        <name>substrate</name>
    </ligand>
</feature>
<comment type="catalytic activity">
    <reaction evidence="1 9">
        <text>(2R)-2-phosphoglycerate = (2R)-3-phosphoglycerate</text>
        <dbReference type="Rhea" id="RHEA:15901"/>
        <dbReference type="ChEBI" id="CHEBI:58272"/>
        <dbReference type="ChEBI" id="CHEBI:58289"/>
        <dbReference type="EC" id="5.4.2.12"/>
    </reaction>
</comment>
<keyword evidence="7 9" id="KW-0464">Manganese</keyword>
<keyword evidence="6 9" id="KW-0324">Glycolysis</keyword>
<evidence type="ECO:0000256" key="6">
    <source>
        <dbReference type="ARBA" id="ARBA00023152"/>
    </source>
</evidence>
<dbReference type="PANTHER" id="PTHR31637">
    <property type="entry name" value="2,3-BISPHOSPHOGLYCERATE-INDEPENDENT PHOSPHOGLYCERATE MUTASE"/>
    <property type="match status" value="1"/>
</dbReference>
<dbReference type="Gene3D" id="3.40.1450.10">
    <property type="entry name" value="BPG-independent phosphoglycerate mutase, domain B"/>
    <property type="match status" value="1"/>
</dbReference>
<dbReference type="InterPro" id="IPR017850">
    <property type="entry name" value="Alkaline_phosphatase_core_sf"/>
</dbReference>
<organism evidence="15 16">
    <name type="scientific">Candidatus Harrisonbacteria bacterium CG10_big_fil_rev_8_21_14_0_10_40_38</name>
    <dbReference type="NCBI Taxonomy" id="1974583"/>
    <lineage>
        <taxon>Bacteria</taxon>
        <taxon>Candidatus Harrisoniibacteriota</taxon>
    </lineage>
</organism>
<sequence length="518" mass="58456">MQRTVVLIILDGWGIGQKDYSNPIHVAQPKFIQYIKENYRYGALQSSGIAVGLPWEEEGNSEVGHVNIGAGKIIYQHYPKITLSIRNGSFFQNNVFLQAFNHVKKQKSTLHLIGTLSESNIDSSEEHLFALISAAKKNNVSNITFHFISDGKDSPPKSVKTRLEKVKNLSDDLGIGKISTISGRYYAMDQERHWQRTEKVYEVLTGGGLVTENLDEFIDDYYKRGLDDRFIEPARVGNGAKCIGNNDAVLFFNFREDNIRELASPFCIKDFGEFPIKELKNLYVGTMTHYGNEFDVPVAFPSDTVDTPLAKVLSEENKLQLHISETEKYNHVTFFLNGYKEKPFKGEYRIIIPSQNIPKKDDAPEMMAKEITRRITDSLSEEGFNFIVANYANPDIMGHTGNYDAALQAIKIIDGEMEKITKACLETNSILIITSDHGNVERMLDPYTGRIQTTHDPNFVPLHLIGSGFERKKDEAEIDRIEEEAVGILADVAPTILEIMEIPKPKDMTGESLLHRLA</sequence>
<dbReference type="FunFam" id="3.40.1450.10:FF:000002">
    <property type="entry name" value="2,3-bisphosphoglycerate-independent phosphoglycerate mutase"/>
    <property type="match status" value="1"/>
</dbReference>
<dbReference type="InterPro" id="IPR006124">
    <property type="entry name" value="Metalloenzyme"/>
</dbReference>
<protein>
    <recommendedName>
        <fullName evidence="9 10">2,3-bisphosphoglycerate-independent phosphoglycerate mutase</fullName>
        <shortName evidence="9">BPG-independent PGAM</shortName>
        <shortName evidence="9">Phosphoglyceromutase</shortName>
        <shortName evidence="9">iPGM</shortName>
        <ecNumber evidence="9 10">5.4.2.12</ecNumber>
    </recommendedName>
</protein>
<evidence type="ECO:0000256" key="2">
    <source>
        <dbReference type="ARBA" id="ARBA00002315"/>
    </source>
</evidence>
<evidence type="ECO:0000256" key="5">
    <source>
        <dbReference type="ARBA" id="ARBA00022723"/>
    </source>
</evidence>
<dbReference type="InterPro" id="IPR011258">
    <property type="entry name" value="BPG-indep_PGM_N"/>
</dbReference>
<name>A0A2H0URI5_9BACT</name>
<dbReference type="NCBIfam" id="TIGR01307">
    <property type="entry name" value="pgm_bpd_ind"/>
    <property type="match status" value="1"/>
</dbReference>
<feature type="domain" description="Metalloenzyme" evidence="13">
    <location>
        <begin position="4"/>
        <end position="503"/>
    </location>
</feature>
<dbReference type="InterPro" id="IPR036646">
    <property type="entry name" value="PGAM_B_sf"/>
</dbReference>
<dbReference type="AlphaFoldDB" id="A0A2H0URI5"/>
<feature type="binding site" evidence="9">
    <location>
        <position position="184"/>
    </location>
    <ligand>
        <name>substrate</name>
    </ligand>
</feature>
<keyword evidence="5 9" id="KW-0479">Metal-binding</keyword>
<comment type="similarity">
    <text evidence="4 9">Belongs to the BPG-independent phosphoglycerate mutase family.</text>
</comment>
<comment type="caution">
    <text evidence="9">Lacks conserved residue(s) required for the propagation of feature annotation.</text>
</comment>
<feature type="domain" description="BPG-independent PGAM N-terminal" evidence="14">
    <location>
        <begin position="81"/>
        <end position="290"/>
    </location>
</feature>
<evidence type="ECO:0000259" key="14">
    <source>
        <dbReference type="Pfam" id="PF06415"/>
    </source>
</evidence>
<feature type="active site" description="Phosphoserine intermediate" evidence="9 11">
    <location>
        <position position="61"/>
    </location>
</feature>
<dbReference type="Gene3D" id="3.40.720.10">
    <property type="entry name" value="Alkaline Phosphatase, subunit A"/>
    <property type="match status" value="1"/>
</dbReference>
<feature type="binding site" evidence="9 12">
    <location>
        <position position="455"/>
    </location>
    <ligand>
        <name>Mn(2+)</name>
        <dbReference type="ChEBI" id="CHEBI:29035"/>
        <label>1</label>
    </ligand>
</feature>
<dbReference type="SUPFAM" id="SSF53649">
    <property type="entry name" value="Alkaline phosphatase-like"/>
    <property type="match status" value="1"/>
</dbReference>
<gene>
    <name evidence="9" type="primary">gpmI</name>
    <name evidence="15" type="ORF">COU07_03970</name>
</gene>
<dbReference type="EC" id="5.4.2.12" evidence="9 10"/>
<evidence type="ECO:0000256" key="1">
    <source>
        <dbReference type="ARBA" id="ARBA00000370"/>
    </source>
</evidence>
<comment type="caution">
    <text evidence="15">The sequence shown here is derived from an EMBL/GenBank/DDBJ whole genome shotgun (WGS) entry which is preliminary data.</text>
</comment>
<dbReference type="Pfam" id="PF06415">
    <property type="entry name" value="iPGM_N"/>
    <property type="match status" value="1"/>
</dbReference>
<evidence type="ECO:0000256" key="11">
    <source>
        <dbReference type="PIRSR" id="PIRSR001492-1"/>
    </source>
</evidence>
<feature type="binding site" evidence="9 12">
    <location>
        <position position="399"/>
    </location>
    <ligand>
        <name>Mn(2+)</name>
        <dbReference type="ChEBI" id="CHEBI:29035"/>
        <label>1</label>
    </ligand>
</feature>
<evidence type="ECO:0000256" key="8">
    <source>
        <dbReference type="ARBA" id="ARBA00023235"/>
    </source>
</evidence>
<dbReference type="UniPathway" id="UPA00109">
    <property type="reaction ID" value="UER00186"/>
</dbReference>
<dbReference type="GO" id="GO:0030145">
    <property type="term" value="F:manganese ion binding"/>
    <property type="evidence" value="ECO:0007669"/>
    <property type="project" value="UniProtKB-UniRule"/>
</dbReference>
<dbReference type="CDD" id="cd16010">
    <property type="entry name" value="iPGM"/>
    <property type="match status" value="1"/>
</dbReference>
<dbReference type="PANTHER" id="PTHR31637:SF0">
    <property type="entry name" value="2,3-BISPHOSPHOGLYCERATE-INDEPENDENT PHOSPHOGLYCERATE MUTASE"/>
    <property type="match status" value="1"/>
</dbReference>
<feature type="binding site" evidence="9 12">
    <location>
        <position position="436"/>
    </location>
    <ligand>
        <name>Mn(2+)</name>
        <dbReference type="ChEBI" id="CHEBI:29035"/>
        <label>2</label>
    </ligand>
</feature>
<accession>A0A2H0URI5</accession>
<comment type="subunit">
    <text evidence="9">Monomer.</text>
</comment>
<dbReference type="EMBL" id="PFAZ01000009">
    <property type="protein sequence ID" value="PIR89018.1"/>
    <property type="molecule type" value="Genomic_DNA"/>
</dbReference>
<dbReference type="GO" id="GO:0004619">
    <property type="term" value="F:phosphoglycerate mutase activity"/>
    <property type="evidence" value="ECO:0007669"/>
    <property type="project" value="UniProtKB-UniRule"/>
</dbReference>
<evidence type="ECO:0000313" key="16">
    <source>
        <dbReference type="Proteomes" id="UP000231157"/>
    </source>
</evidence>
<reference evidence="16" key="1">
    <citation type="submission" date="2017-09" db="EMBL/GenBank/DDBJ databases">
        <title>Depth-based differentiation of microbial function through sediment-hosted aquifers and enrichment of novel symbionts in the deep terrestrial subsurface.</title>
        <authorList>
            <person name="Probst A.J."/>
            <person name="Ladd B."/>
            <person name="Jarett J.K."/>
            <person name="Geller-Mcgrath D.E."/>
            <person name="Sieber C.M.K."/>
            <person name="Emerson J.B."/>
            <person name="Anantharaman K."/>
            <person name="Thomas B.C."/>
            <person name="Malmstrom R."/>
            <person name="Stieglmeier M."/>
            <person name="Klingl A."/>
            <person name="Woyke T."/>
            <person name="Ryan C.M."/>
            <person name="Banfield J.F."/>
        </authorList>
    </citation>
    <scope>NUCLEOTIDE SEQUENCE [LARGE SCALE GENOMIC DNA]</scope>
</reference>